<dbReference type="GO" id="GO:0015074">
    <property type="term" value="P:DNA integration"/>
    <property type="evidence" value="ECO:0007669"/>
    <property type="project" value="InterPro"/>
</dbReference>
<dbReference type="EMBL" id="JACHFK010000001">
    <property type="protein sequence ID" value="MBB5374965.1"/>
    <property type="molecule type" value="Genomic_DNA"/>
</dbReference>
<feature type="region of interest" description="Disordered" evidence="3">
    <location>
        <begin position="405"/>
        <end position="440"/>
    </location>
</feature>
<comment type="caution">
    <text evidence="5">The sequence shown here is derived from an EMBL/GenBank/DDBJ whole genome shotgun (WGS) entry which is preliminary data.</text>
</comment>
<dbReference type="GO" id="GO:0003677">
    <property type="term" value="F:DNA binding"/>
    <property type="evidence" value="ECO:0007669"/>
    <property type="project" value="UniProtKB-KW"/>
</dbReference>
<proteinExistence type="predicted"/>
<evidence type="ECO:0000256" key="3">
    <source>
        <dbReference type="SAM" id="MobiDB-lite"/>
    </source>
</evidence>
<dbReference type="InterPro" id="IPR050090">
    <property type="entry name" value="Tyrosine_recombinase_XerCD"/>
</dbReference>
<evidence type="ECO:0000313" key="6">
    <source>
        <dbReference type="Proteomes" id="UP000539473"/>
    </source>
</evidence>
<keyword evidence="1" id="KW-0238">DNA-binding</keyword>
<dbReference type="Pfam" id="PF00589">
    <property type="entry name" value="Phage_integrase"/>
    <property type="match status" value="1"/>
</dbReference>
<dbReference type="CDD" id="cd01189">
    <property type="entry name" value="INT_ICEBs1_C_like"/>
    <property type="match status" value="1"/>
</dbReference>
<evidence type="ECO:0000256" key="1">
    <source>
        <dbReference type="ARBA" id="ARBA00023125"/>
    </source>
</evidence>
<evidence type="ECO:0000259" key="4">
    <source>
        <dbReference type="PROSITE" id="PS51898"/>
    </source>
</evidence>
<protein>
    <submittedName>
        <fullName evidence="5">Integrase</fullName>
    </submittedName>
</protein>
<evidence type="ECO:0000313" key="5">
    <source>
        <dbReference type="EMBL" id="MBB5374965.1"/>
    </source>
</evidence>
<dbReference type="PANTHER" id="PTHR30349">
    <property type="entry name" value="PHAGE INTEGRASE-RELATED"/>
    <property type="match status" value="1"/>
</dbReference>
<dbReference type="Gene3D" id="1.10.150.130">
    <property type="match status" value="1"/>
</dbReference>
<dbReference type="GO" id="GO:0006310">
    <property type="term" value="P:DNA recombination"/>
    <property type="evidence" value="ECO:0007669"/>
    <property type="project" value="UniProtKB-KW"/>
</dbReference>
<sequence length="440" mass="48232">MTGRARGRQGWHAGTMEELPSGRIRWRVRVRYPDGTAERRSGTARTKTEAQKAIIDAQKEAGEGKRPVSASLTVGQMVTEFMQAKAATWSDRTAWNNEALYTRHVAPDLAHLKAAGIDARRLRAYFQALSTKRVDPVTGKERPPLGYSAQRQIHVLLSGAYKRAIGDGLLRDNPAQYARPLSPSKGGMPTAARVKHFHPDDLARFVDAARADRFALPLAFLALTGLRIGEGLGLTWDDVQQDQTGAPFVEISKTRSEFEGKYYEGGPKTAAGVRRVYLSGEAVEIIEDMRRRVQLEARAQGYRGKGVQPDAPLFPSVDGRPMRQDVLRAVMRRTCAGAGVPLLSPHALRHSTGTYLISRGEDPVSVSKMLGHKQVSTTLNIYAHALPDKLRGLAFGVADLRARPAKEVGRGQDGPGEAERSRGPGLQRRASRKASPRRKG</sequence>
<dbReference type="InterPro" id="IPR011010">
    <property type="entry name" value="DNA_brk_join_enz"/>
</dbReference>
<feature type="compositionally biased region" description="Basic residues" evidence="3">
    <location>
        <begin position="429"/>
        <end position="440"/>
    </location>
</feature>
<dbReference type="Gene3D" id="1.10.443.10">
    <property type="entry name" value="Intergrase catalytic core"/>
    <property type="match status" value="1"/>
</dbReference>
<dbReference type="SUPFAM" id="SSF56349">
    <property type="entry name" value="DNA breaking-rejoining enzymes"/>
    <property type="match status" value="1"/>
</dbReference>
<reference evidence="5 6" key="1">
    <citation type="submission" date="2020-08" db="EMBL/GenBank/DDBJ databases">
        <title>Genomic Encyclopedia of Type Strains, Phase IV (KMG-IV): sequencing the most valuable type-strain genomes for metagenomic binning, comparative biology and taxonomic classification.</title>
        <authorList>
            <person name="Goeker M."/>
        </authorList>
    </citation>
    <scope>NUCLEOTIDE SEQUENCE [LARGE SCALE GENOMIC DNA]</scope>
    <source>
        <strain evidence="5 6">DSM 27521</strain>
    </source>
</reference>
<evidence type="ECO:0000256" key="2">
    <source>
        <dbReference type="ARBA" id="ARBA00023172"/>
    </source>
</evidence>
<organism evidence="5 6">
    <name type="scientific">Deinococcus metalli</name>
    <dbReference type="NCBI Taxonomy" id="1141878"/>
    <lineage>
        <taxon>Bacteria</taxon>
        <taxon>Thermotogati</taxon>
        <taxon>Deinococcota</taxon>
        <taxon>Deinococci</taxon>
        <taxon>Deinococcales</taxon>
        <taxon>Deinococcaceae</taxon>
        <taxon>Deinococcus</taxon>
    </lineage>
</organism>
<dbReference type="PANTHER" id="PTHR30349:SF84">
    <property type="entry name" value="PHAGE-RELATED INTEGRASE"/>
    <property type="match status" value="1"/>
</dbReference>
<name>A0A7W8KB52_9DEIO</name>
<dbReference type="Proteomes" id="UP000539473">
    <property type="component" value="Unassembled WGS sequence"/>
</dbReference>
<dbReference type="RefSeq" id="WP_184109217.1">
    <property type="nucleotide sequence ID" value="NZ_BNAJ01000001.1"/>
</dbReference>
<dbReference type="InterPro" id="IPR010998">
    <property type="entry name" value="Integrase_recombinase_N"/>
</dbReference>
<dbReference type="PROSITE" id="PS51898">
    <property type="entry name" value="TYR_RECOMBINASE"/>
    <property type="match status" value="1"/>
</dbReference>
<dbReference type="InterPro" id="IPR013762">
    <property type="entry name" value="Integrase-like_cat_sf"/>
</dbReference>
<keyword evidence="2" id="KW-0233">DNA recombination</keyword>
<accession>A0A7W8KB52</accession>
<dbReference type="AlphaFoldDB" id="A0A7W8KB52"/>
<feature type="domain" description="Tyr recombinase" evidence="4">
    <location>
        <begin position="192"/>
        <end position="395"/>
    </location>
</feature>
<dbReference type="InterPro" id="IPR002104">
    <property type="entry name" value="Integrase_catalytic"/>
</dbReference>
<gene>
    <name evidence="5" type="ORF">HNQ07_000409</name>
</gene>